<dbReference type="InterPro" id="IPR036388">
    <property type="entry name" value="WH-like_DNA-bd_sf"/>
</dbReference>
<dbReference type="Gene3D" id="1.10.10.1450">
    <property type="match status" value="1"/>
</dbReference>
<dbReference type="InterPro" id="IPR036397">
    <property type="entry name" value="RNaseH_sf"/>
</dbReference>
<dbReference type="InterPro" id="IPR001888">
    <property type="entry name" value="Transposase_1"/>
</dbReference>
<evidence type="ECO:0000259" key="2">
    <source>
        <dbReference type="Pfam" id="PF17906"/>
    </source>
</evidence>
<organism evidence="3 4">
    <name type="scientific">Cordylochernes scorpioides</name>
    <dbReference type="NCBI Taxonomy" id="51811"/>
    <lineage>
        <taxon>Eukaryota</taxon>
        <taxon>Metazoa</taxon>
        <taxon>Ecdysozoa</taxon>
        <taxon>Arthropoda</taxon>
        <taxon>Chelicerata</taxon>
        <taxon>Arachnida</taxon>
        <taxon>Pseudoscorpiones</taxon>
        <taxon>Cheliferoidea</taxon>
        <taxon>Chernetidae</taxon>
        <taxon>Cordylochernes</taxon>
    </lineage>
</organism>
<dbReference type="InterPro" id="IPR009057">
    <property type="entry name" value="Homeodomain-like_sf"/>
</dbReference>
<dbReference type="Pfam" id="PF01359">
    <property type="entry name" value="Transposase_1"/>
    <property type="match status" value="1"/>
</dbReference>
<comment type="subcellular location">
    <subcellularLocation>
        <location evidence="1">Nucleus</location>
    </subcellularLocation>
</comment>
<accession>A0ABY6LHD4</accession>
<gene>
    <name evidence="3" type="ORF">LAZ67_19000892</name>
</gene>
<dbReference type="EMBL" id="CP092881">
    <property type="protein sequence ID" value="UYV80594.1"/>
    <property type="molecule type" value="Genomic_DNA"/>
</dbReference>
<feature type="domain" description="Mos1 transposase HTH" evidence="2">
    <location>
        <begin position="418"/>
        <end position="455"/>
    </location>
</feature>
<sequence length="708" mass="80006">MPGHRKRRQFKQTDAFTRGMVIGLKRAGWSIRQIAADTHLGASTVHRLWRRWLEQGNVAIYRNAGGTRVTSARVDRRILRQAVAAPQATCTAILQHVQDTLDHSISTRTISRRLSSACVKEDDIKKLKCKLEERIQKSSHLIEATLHAFTKVQKILMPIFDCKSPLGESTDSLDVDKISCEIMNEGFDFCKVKRSIQTAAQDFLHSQNCQLATELRRMVRLNQCLRQQASSHSLTVAQCSLQYWNDQPGACTDLAGLELVAGDMKATFDRERSYFLELLSSVPQSDKPSPLHFPRQDLLDLKSTVAGLKSCLSSTLQASYSHPGSKNLRSMLTSMESSVSHMEQLLSHSKISQRLHGEHPFYMLKCYVTGRLAPRVVGTIDLIWLLVSPDVSGRLAPQFRSASVSMDLPLVNVSTCELRSVIRFFTAKNETAVNIHRNLVSVYGEGCMSIQMVRRCRSWFLEGRQNVHDDERSGRPVTATDNAAVAAVRNVVEADRRVTIDEIIIRLPSGIEIGRSSIGTIMSDVLNFRKVCARWVPRLLSENHKQQRMEGARAFLEMHRRDGDQRFSRIVTGDESWVHHSTPETKRQSMVWKKPEESAPKKAKVTISAGKVMAIVFWDCKGVLLVDYLPPNTTVNAARTKSRCKSLIFQKSYLTHLLESVEHQTGHILHNVMLLHHTPASLFRSVAFLSIAISRMKTFVHKWKKPEQ</sequence>
<dbReference type="InterPro" id="IPR041426">
    <property type="entry name" value="Mos1_HTH"/>
</dbReference>
<proteinExistence type="predicted"/>
<dbReference type="Gene3D" id="1.10.10.10">
    <property type="entry name" value="Winged helix-like DNA-binding domain superfamily/Winged helix DNA-binding domain"/>
    <property type="match status" value="1"/>
</dbReference>
<dbReference type="Pfam" id="PF17906">
    <property type="entry name" value="HTH_48"/>
    <property type="match status" value="1"/>
</dbReference>
<dbReference type="InterPro" id="IPR052709">
    <property type="entry name" value="Transposase-MT_Hybrid"/>
</dbReference>
<protein>
    <recommendedName>
        <fullName evidence="2">Mos1 transposase HTH domain-containing protein</fullName>
    </recommendedName>
</protein>
<dbReference type="PANTHER" id="PTHR46060:SF1">
    <property type="entry name" value="MARINER MOS1 TRANSPOSASE-LIKE PROTEIN"/>
    <property type="match status" value="1"/>
</dbReference>
<evidence type="ECO:0000313" key="4">
    <source>
        <dbReference type="Proteomes" id="UP001235939"/>
    </source>
</evidence>
<evidence type="ECO:0000313" key="3">
    <source>
        <dbReference type="EMBL" id="UYV80594.1"/>
    </source>
</evidence>
<reference evidence="3 4" key="1">
    <citation type="submission" date="2022-01" db="EMBL/GenBank/DDBJ databases">
        <title>A chromosomal length assembly of Cordylochernes scorpioides.</title>
        <authorList>
            <person name="Zeh D."/>
            <person name="Zeh J."/>
        </authorList>
    </citation>
    <scope>NUCLEOTIDE SEQUENCE [LARGE SCALE GENOMIC DNA]</scope>
    <source>
        <strain evidence="3">IN4F17</strain>
        <tissue evidence="3">Whole Body</tissue>
    </source>
</reference>
<dbReference type="SUPFAM" id="SSF46689">
    <property type="entry name" value="Homeodomain-like"/>
    <property type="match status" value="1"/>
</dbReference>
<dbReference type="Gene3D" id="3.30.420.10">
    <property type="entry name" value="Ribonuclease H-like superfamily/Ribonuclease H"/>
    <property type="match status" value="1"/>
</dbReference>
<name>A0ABY6LHD4_9ARAC</name>
<dbReference type="PANTHER" id="PTHR46060">
    <property type="entry name" value="MARINER MOS1 TRANSPOSASE-LIKE PROTEIN"/>
    <property type="match status" value="1"/>
</dbReference>
<keyword evidence="4" id="KW-1185">Reference proteome</keyword>
<evidence type="ECO:0000256" key="1">
    <source>
        <dbReference type="ARBA" id="ARBA00004123"/>
    </source>
</evidence>
<dbReference type="Proteomes" id="UP001235939">
    <property type="component" value="Chromosome 19"/>
</dbReference>